<reference evidence="2" key="1">
    <citation type="submission" date="2025-05" db="UniProtKB">
        <authorList>
            <consortium name="RefSeq"/>
        </authorList>
    </citation>
    <scope>NUCLEOTIDE SEQUENCE [LARGE SCALE GENOMIC DNA]</scope>
</reference>
<dbReference type="PANTHER" id="PTHR21112:SF0">
    <property type="entry name" value="CHEMOSENSORY PROTEIN A 29A-RELATED"/>
    <property type="match status" value="1"/>
</dbReference>
<dbReference type="RefSeq" id="XP_016938502.4">
    <property type="nucleotide sequence ID" value="XM_017083013.4"/>
</dbReference>
<name>A0AB39ZLN5_DROSZ</name>
<feature type="chain" id="PRO_5045155157" evidence="1">
    <location>
        <begin position="31"/>
        <end position="186"/>
    </location>
</feature>
<gene>
    <name evidence="3" type="primary">CheA29a</name>
</gene>
<organism evidence="2 3">
    <name type="scientific">Drosophila suzukii</name>
    <name type="common">Spotted-wing drosophila fruit fly</name>
    <dbReference type="NCBI Taxonomy" id="28584"/>
    <lineage>
        <taxon>Eukaryota</taxon>
        <taxon>Metazoa</taxon>
        <taxon>Ecdysozoa</taxon>
        <taxon>Arthropoda</taxon>
        <taxon>Hexapoda</taxon>
        <taxon>Insecta</taxon>
        <taxon>Pterygota</taxon>
        <taxon>Neoptera</taxon>
        <taxon>Endopterygota</taxon>
        <taxon>Diptera</taxon>
        <taxon>Brachycera</taxon>
        <taxon>Muscomorpha</taxon>
        <taxon>Ephydroidea</taxon>
        <taxon>Drosophilidae</taxon>
        <taxon>Drosophila</taxon>
        <taxon>Sophophora</taxon>
    </lineage>
</organism>
<reference evidence="3" key="2">
    <citation type="submission" date="2025-08" db="UniProtKB">
        <authorList>
            <consortium name="RefSeq"/>
        </authorList>
    </citation>
    <scope>IDENTIFICATION</scope>
</reference>
<protein>
    <submittedName>
        <fullName evidence="3">Uncharacterized protein CheA29a</fullName>
    </submittedName>
</protein>
<dbReference type="AlphaFoldDB" id="A0AB39ZLN5"/>
<dbReference type="Pfam" id="PF06477">
    <property type="entry name" value="DUF1091"/>
    <property type="match status" value="1"/>
</dbReference>
<evidence type="ECO:0000313" key="2">
    <source>
        <dbReference type="Proteomes" id="UP001652628"/>
    </source>
</evidence>
<dbReference type="PANTHER" id="PTHR21112">
    <property type="entry name" value="CHEMOSENSORY PROTEIN A 29A-RELATED"/>
    <property type="match status" value="1"/>
</dbReference>
<keyword evidence="2" id="KW-1185">Reference proteome</keyword>
<dbReference type="PROSITE" id="PS51257">
    <property type="entry name" value="PROKAR_LIPOPROTEIN"/>
    <property type="match status" value="1"/>
</dbReference>
<keyword evidence="1" id="KW-0732">Signal</keyword>
<dbReference type="Proteomes" id="UP001652628">
    <property type="component" value="Chromosome 2L"/>
</dbReference>
<dbReference type="GeneID" id="108013363"/>
<sequence length="186" mass="21783">MKLNRFNSAKMALWQLRGFLILWTVSACLGKTLDARMESFTCPEGEEETLFSCETRLIGRDRMLNGTFTNHVDLDDSFEVWLNILQFKNGEWVQGNINLRLRACDYLTKFFGKYFLPMIKDTNVPPVEELCPFRKGEYYIRNGKMEPQNWPTLLYRGLNKFNIDFVRNGKSTGGFRILIDLSEPER</sequence>
<feature type="signal peptide" evidence="1">
    <location>
        <begin position="1"/>
        <end position="30"/>
    </location>
</feature>
<dbReference type="SMART" id="SM00697">
    <property type="entry name" value="DM8"/>
    <property type="match status" value="1"/>
</dbReference>
<accession>A0AB39ZLN5</accession>
<evidence type="ECO:0000313" key="3">
    <source>
        <dbReference type="RefSeq" id="XP_016938502.4"/>
    </source>
</evidence>
<dbReference type="InterPro" id="IPR010512">
    <property type="entry name" value="DUF1091"/>
</dbReference>
<evidence type="ECO:0000256" key="1">
    <source>
        <dbReference type="SAM" id="SignalP"/>
    </source>
</evidence>
<proteinExistence type="predicted"/>